<sequence>MICRTVIIPSSYLSDTSLSSSMSFLYSSFDTFLYCYINI</sequence>
<dbReference type="EMBL" id="GGEC01059129">
    <property type="protein sequence ID" value="MBX39613.1"/>
    <property type="molecule type" value="Transcribed_RNA"/>
</dbReference>
<accession>A0A2P2NAX1</accession>
<protein>
    <submittedName>
        <fullName evidence="1">Uncharacterized protein</fullName>
    </submittedName>
</protein>
<organism evidence="1">
    <name type="scientific">Rhizophora mucronata</name>
    <name type="common">Asiatic mangrove</name>
    <dbReference type="NCBI Taxonomy" id="61149"/>
    <lineage>
        <taxon>Eukaryota</taxon>
        <taxon>Viridiplantae</taxon>
        <taxon>Streptophyta</taxon>
        <taxon>Embryophyta</taxon>
        <taxon>Tracheophyta</taxon>
        <taxon>Spermatophyta</taxon>
        <taxon>Magnoliopsida</taxon>
        <taxon>eudicotyledons</taxon>
        <taxon>Gunneridae</taxon>
        <taxon>Pentapetalae</taxon>
        <taxon>rosids</taxon>
        <taxon>fabids</taxon>
        <taxon>Malpighiales</taxon>
        <taxon>Rhizophoraceae</taxon>
        <taxon>Rhizophora</taxon>
    </lineage>
</organism>
<proteinExistence type="predicted"/>
<dbReference type="AlphaFoldDB" id="A0A2P2NAX1"/>
<name>A0A2P2NAX1_RHIMU</name>
<evidence type="ECO:0000313" key="1">
    <source>
        <dbReference type="EMBL" id="MBX39613.1"/>
    </source>
</evidence>
<reference evidence="1" key="1">
    <citation type="submission" date="2018-02" db="EMBL/GenBank/DDBJ databases">
        <title>Rhizophora mucronata_Transcriptome.</title>
        <authorList>
            <person name="Meera S.P."/>
            <person name="Sreeshan A."/>
            <person name="Augustine A."/>
        </authorList>
    </citation>
    <scope>NUCLEOTIDE SEQUENCE</scope>
    <source>
        <tissue evidence="1">Leaf</tissue>
    </source>
</reference>